<protein>
    <submittedName>
        <fullName evidence="1">Nuclear protein UL4-like protein</fullName>
    </submittedName>
</protein>
<reference evidence="1" key="2">
    <citation type="journal article" date="2023" name="BMC Genomics">
        <title>Pest status, molecular evolution, and epigenetic factors derived from the genome assembly of Frankliniella fusca, a thysanopteran phytovirus vector.</title>
        <authorList>
            <person name="Catto M.A."/>
            <person name="Labadie P.E."/>
            <person name="Jacobson A.L."/>
            <person name="Kennedy G.G."/>
            <person name="Srinivasan R."/>
            <person name="Hunt B.G."/>
        </authorList>
    </citation>
    <scope>NUCLEOTIDE SEQUENCE</scope>
    <source>
        <strain evidence="1">PL_HMW_Pooled</strain>
    </source>
</reference>
<name>A0AAE1HWD5_9NEOP</name>
<keyword evidence="2" id="KW-1185">Reference proteome</keyword>
<organism evidence="1 2">
    <name type="scientific">Frankliniella fusca</name>
    <dbReference type="NCBI Taxonomy" id="407009"/>
    <lineage>
        <taxon>Eukaryota</taxon>
        <taxon>Metazoa</taxon>
        <taxon>Ecdysozoa</taxon>
        <taxon>Arthropoda</taxon>
        <taxon>Hexapoda</taxon>
        <taxon>Insecta</taxon>
        <taxon>Pterygota</taxon>
        <taxon>Neoptera</taxon>
        <taxon>Paraneoptera</taxon>
        <taxon>Thysanoptera</taxon>
        <taxon>Terebrantia</taxon>
        <taxon>Thripoidea</taxon>
        <taxon>Thripidae</taxon>
        <taxon>Frankliniella</taxon>
    </lineage>
</organism>
<sequence length="671" mass="75284">MPSVLTEILDEWDAACFHSDELLAEAYTVFLANLVEASVEERADPRVIPFLLVGYTAYRRYQDGDDPHVNLTYRMALAIRVLAKQIGIAEWSKNESLDRVLSNAHTRKSVRRREPYATCVGRYLDPALSTPAVQEPPDPAVRNMMRSRMMAYLDKGSSSSRNAFRSVASVAVAVTPEGSVKRLKLGKTALYSQRVKARSDAAAAIRREFHSKKGCRRLTVHFDGIPVPPLVPGSRRKTEERLPVIVTGLDVDQLLAAHTVPRGSGENMAKAVAKCLVDWECADEVVAVCSDTTSSNTGYDLGAVVLLEKELEGKSLVYLACRHHLLEVIPKHLFDRLIEKSTSPDLGALCKRLQDGWDNMDQSSFKSGMEDPECSNFLKERHGEILHFAKQALEQPHTRADYRTLLELVVVFLGHNPNPAGPHKFSPPIALSSARFMGRIIYCLTIHMFALTGEFEVRDTLLQNLRELNLFFVSIYLKPWFTATIAAIAPRTDLQLATDIINYTRSTAVADIAGAALKNHLWYLHGVTVGLAFFDEEIPLNEKRDMVARLSCAPLQKVSPWRRYVLAPKSSFSSLKSKSISDFVSTTTLNFFDIMKLDKSFLNEDPEKWPENPKYQENRAIIKALHVVNDIAERGVALVKRFIKNPLTRKEEGFQDILLVSPRPRPHFAST</sequence>
<gene>
    <name evidence="1" type="ORF">KUF71_016856</name>
</gene>
<feature type="non-terminal residue" evidence="1">
    <location>
        <position position="1"/>
    </location>
</feature>
<evidence type="ECO:0000313" key="1">
    <source>
        <dbReference type="EMBL" id="KAK3928632.1"/>
    </source>
</evidence>
<dbReference type="AlphaFoldDB" id="A0AAE1HWD5"/>
<dbReference type="Proteomes" id="UP001219518">
    <property type="component" value="Unassembled WGS sequence"/>
</dbReference>
<dbReference type="PANTHER" id="PTHR46113:SF1">
    <property type="entry name" value="PEPTIDASE M17 LEUCYL AMINOPEPTIDASE N-TERMINAL DOMAIN-CONTAINING PROTEIN"/>
    <property type="match status" value="1"/>
</dbReference>
<dbReference type="EMBL" id="JAHWGI010001343">
    <property type="protein sequence ID" value="KAK3928632.1"/>
    <property type="molecule type" value="Genomic_DNA"/>
</dbReference>
<evidence type="ECO:0000313" key="2">
    <source>
        <dbReference type="Proteomes" id="UP001219518"/>
    </source>
</evidence>
<comment type="caution">
    <text evidence="1">The sequence shown here is derived from an EMBL/GenBank/DDBJ whole genome shotgun (WGS) entry which is preliminary data.</text>
</comment>
<reference evidence="1" key="1">
    <citation type="submission" date="2021-07" db="EMBL/GenBank/DDBJ databases">
        <authorList>
            <person name="Catto M.A."/>
            <person name="Jacobson A."/>
            <person name="Kennedy G."/>
            <person name="Labadie P."/>
            <person name="Hunt B.G."/>
            <person name="Srinivasan R."/>
        </authorList>
    </citation>
    <scope>NUCLEOTIDE SEQUENCE</scope>
    <source>
        <strain evidence="1">PL_HMW_Pooled</strain>
        <tissue evidence="1">Head</tissue>
    </source>
</reference>
<proteinExistence type="predicted"/>
<dbReference type="PANTHER" id="PTHR46113">
    <property type="entry name" value="SNAC DOMAIN-CONTAINING PROTEIN"/>
    <property type="match status" value="1"/>
</dbReference>
<accession>A0AAE1HWD5</accession>